<dbReference type="AlphaFoldDB" id="A0A9D1IM50"/>
<evidence type="ECO:0000313" key="1">
    <source>
        <dbReference type="EMBL" id="HIU39878.1"/>
    </source>
</evidence>
<protein>
    <submittedName>
        <fullName evidence="1">Uncharacterized protein</fullName>
    </submittedName>
</protein>
<evidence type="ECO:0000313" key="2">
    <source>
        <dbReference type="Proteomes" id="UP000824074"/>
    </source>
</evidence>
<comment type="caution">
    <text evidence="1">The sequence shown here is derived from an EMBL/GenBank/DDBJ whole genome shotgun (WGS) entry which is preliminary data.</text>
</comment>
<sequence length="269" mass="31862">MNTKRIVKALYRFVKIFNLHIKNISSSLLAKELEDTRNLSIYDKDNNEVGCMFLYNDNFNVSIKLSNTSINARVLCKFKDRKSVVFKYSILKDNNRLNGSFEYVFIPHKDKFLIENRFQLFKDDVIHNKARFDLCDNYYFINDKNSDEWFEYKNNVFKHCSKTNFTQIDCYPDYLMYDKFNRIENTHVIGINKSPFLDNGLNICASLNELEDDYKKLITNEKTQVDNLIPNLYENIVCSSFYGKNNIGLRKLFVDDSINYDKGVKKLDM</sequence>
<accession>A0A9D1IM50</accession>
<name>A0A9D1IM50_9FIRM</name>
<gene>
    <name evidence="1" type="ORF">IAB68_01070</name>
</gene>
<proteinExistence type="predicted"/>
<dbReference type="EMBL" id="DVMT01000014">
    <property type="protein sequence ID" value="HIU39878.1"/>
    <property type="molecule type" value="Genomic_DNA"/>
</dbReference>
<reference evidence="1" key="2">
    <citation type="journal article" date="2021" name="PeerJ">
        <title>Extensive microbial diversity within the chicken gut microbiome revealed by metagenomics and culture.</title>
        <authorList>
            <person name="Gilroy R."/>
            <person name="Ravi A."/>
            <person name="Getino M."/>
            <person name="Pursley I."/>
            <person name="Horton D.L."/>
            <person name="Alikhan N.F."/>
            <person name="Baker D."/>
            <person name="Gharbi K."/>
            <person name="Hall N."/>
            <person name="Watson M."/>
            <person name="Adriaenssens E.M."/>
            <person name="Foster-Nyarko E."/>
            <person name="Jarju S."/>
            <person name="Secka A."/>
            <person name="Antonio M."/>
            <person name="Oren A."/>
            <person name="Chaudhuri R.R."/>
            <person name="La Ragione R."/>
            <person name="Hildebrand F."/>
            <person name="Pallen M.J."/>
        </authorList>
    </citation>
    <scope>NUCLEOTIDE SEQUENCE</scope>
    <source>
        <strain evidence="1">CHK193-30670</strain>
    </source>
</reference>
<reference evidence="1" key="1">
    <citation type="submission" date="2020-10" db="EMBL/GenBank/DDBJ databases">
        <authorList>
            <person name="Gilroy R."/>
        </authorList>
    </citation>
    <scope>NUCLEOTIDE SEQUENCE</scope>
    <source>
        <strain evidence="1">CHK193-30670</strain>
    </source>
</reference>
<dbReference type="Proteomes" id="UP000824074">
    <property type="component" value="Unassembled WGS sequence"/>
</dbReference>
<organism evidence="1 2">
    <name type="scientific">Candidatus Aphodocola excrementigallinarum</name>
    <dbReference type="NCBI Taxonomy" id="2840670"/>
    <lineage>
        <taxon>Bacteria</taxon>
        <taxon>Bacillati</taxon>
        <taxon>Bacillota</taxon>
        <taxon>Bacilli</taxon>
        <taxon>Candidatus Aphodocola</taxon>
    </lineage>
</organism>